<dbReference type="Proteomes" id="UP000237105">
    <property type="component" value="Unassembled WGS sequence"/>
</dbReference>
<evidence type="ECO:0000313" key="1">
    <source>
        <dbReference type="EMBL" id="PON70553.1"/>
    </source>
</evidence>
<accession>A0A2P5DB90</accession>
<gene>
    <name evidence="1" type="ORF">PanWU01x14_079270</name>
</gene>
<organism evidence="1 2">
    <name type="scientific">Parasponia andersonii</name>
    <name type="common">Sponia andersonii</name>
    <dbReference type="NCBI Taxonomy" id="3476"/>
    <lineage>
        <taxon>Eukaryota</taxon>
        <taxon>Viridiplantae</taxon>
        <taxon>Streptophyta</taxon>
        <taxon>Embryophyta</taxon>
        <taxon>Tracheophyta</taxon>
        <taxon>Spermatophyta</taxon>
        <taxon>Magnoliopsida</taxon>
        <taxon>eudicotyledons</taxon>
        <taxon>Gunneridae</taxon>
        <taxon>Pentapetalae</taxon>
        <taxon>rosids</taxon>
        <taxon>fabids</taxon>
        <taxon>Rosales</taxon>
        <taxon>Cannabaceae</taxon>
        <taxon>Parasponia</taxon>
    </lineage>
</organism>
<comment type="caution">
    <text evidence="1">The sequence shown here is derived from an EMBL/GenBank/DDBJ whole genome shotgun (WGS) entry which is preliminary data.</text>
</comment>
<proteinExistence type="predicted"/>
<dbReference type="AlphaFoldDB" id="A0A2P5DB90"/>
<sequence length="122" mass="13204">MSSCRTTPKPKPFALPHVSSKASNQIFTDLWGGDIRNHDGKASWELLQSLSAPSRTLSENHAIRLLKDILDKRLPVLASGLAKEAGLVTLAFACITHLSSNGTTQRAFCGTRTDDSYPALLV</sequence>
<dbReference type="EMBL" id="JXTB01000049">
    <property type="protein sequence ID" value="PON70553.1"/>
    <property type="molecule type" value="Genomic_DNA"/>
</dbReference>
<evidence type="ECO:0000313" key="2">
    <source>
        <dbReference type="Proteomes" id="UP000237105"/>
    </source>
</evidence>
<reference evidence="2" key="1">
    <citation type="submission" date="2016-06" db="EMBL/GenBank/DDBJ databases">
        <title>Parallel loss of symbiosis genes in relatives of nitrogen-fixing non-legume Parasponia.</title>
        <authorList>
            <person name="Van Velzen R."/>
            <person name="Holmer R."/>
            <person name="Bu F."/>
            <person name="Rutten L."/>
            <person name="Van Zeijl A."/>
            <person name="Liu W."/>
            <person name="Santuari L."/>
            <person name="Cao Q."/>
            <person name="Sharma T."/>
            <person name="Shen D."/>
            <person name="Roswanjaya Y."/>
            <person name="Wardhani T."/>
            <person name="Kalhor M.S."/>
            <person name="Jansen J."/>
            <person name="Van den Hoogen J."/>
            <person name="Gungor B."/>
            <person name="Hartog M."/>
            <person name="Hontelez J."/>
            <person name="Verver J."/>
            <person name="Yang W.-C."/>
            <person name="Schijlen E."/>
            <person name="Repin R."/>
            <person name="Schilthuizen M."/>
            <person name="Schranz E."/>
            <person name="Heidstra R."/>
            <person name="Miyata K."/>
            <person name="Fedorova E."/>
            <person name="Kohlen W."/>
            <person name="Bisseling T."/>
            <person name="Smit S."/>
            <person name="Geurts R."/>
        </authorList>
    </citation>
    <scope>NUCLEOTIDE SEQUENCE [LARGE SCALE GENOMIC DNA]</scope>
    <source>
        <strain evidence="2">cv. WU1-14</strain>
    </source>
</reference>
<protein>
    <submittedName>
        <fullName evidence="1">Uncharacterized protein</fullName>
    </submittedName>
</protein>
<dbReference type="OrthoDB" id="10534371at2759"/>
<keyword evidence="2" id="KW-1185">Reference proteome</keyword>
<name>A0A2P5DB90_PARAD</name>